<keyword evidence="2" id="KW-1185">Reference proteome</keyword>
<dbReference type="VEuPathDB" id="FungiDB:PV09_07035"/>
<evidence type="ECO:0008006" key="3">
    <source>
        <dbReference type="Google" id="ProtNLM"/>
    </source>
</evidence>
<evidence type="ECO:0000313" key="2">
    <source>
        <dbReference type="Proteomes" id="UP000053259"/>
    </source>
</evidence>
<sequence length="103" mass="11307">MSHTELTSREEYEAAIAKDDKYVLIFAYVDEVHPKAEERAQKHAGTTHNYKVDISKNESAAKGLGLTPADAPAVVIYKAGKEVKRFKNVNAEIAEEIGAFLGT</sequence>
<dbReference type="STRING" id="253628.A0A0D2AQW4"/>
<dbReference type="SUPFAM" id="SSF52833">
    <property type="entry name" value="Thioredoxin-like"/>
    <property type="match status" value="1"/>
</dbReference>
<dbReference type="GeneID" id="27315008"/>
<gene>
    <name evidence="1" type="ORF">PV09_07035</name>
</gene>
<protein>
    <recommendedName>
        <fullName evidence="3">Thioredoxin domain-containing protein</fullName>
    </recommendedName>
</protein>
<dbReference type="Gene3D" id="3.40.30.10">
    <property type="entry name" value="Glutaredoxin"/>
    <property type="match status" value="1"/>
</dbReference>
<dbReference type="AlphaFoldDB" id="A0A0D2AQW4"/>
<dbReference type="HOGENOM" id="CLU_179449_0_0_1"/>
<evidence type="ECO:0000313" key="1">
    <source>
        <dbReference type="EMBL" id="KIW01559.1"/>
    </source>
</evidence>
<proteinExistence type="predicted"/>
<accession>A0A0D2AQW4</accession>
<name>A0A0D2AQW4_9PEZI</name>
<dbReference type="EMBL" id="KN847554">
    <property type="protein sequence ID" value="KIW01559.1"/>
    <property type="molecule type" value="Genomic_DNA"/>
</dbReference>
<dbReference type="RefSeq" id="XP_016211428.1">
    <property type="nucleotide sequence ID" value="XM_016360751.1"/>
</dbReference>
<dbReference type="OrthoDB" id="2121326at2759"/>
<dbReference type="Proteomes" id="UP000053259">
    <property type="component" value="Unassembled WGS sequence"/>
</dbReference>
<reference evidence="1 2" key="1">
    <citation type="submission" date="2015-01" db="EMBL/GenBank/DDBJ databases">
        <title>The Genome Sequence of Ochroconis gallopava CBS43764.</title>
        <authorList>
            <consortium name="The Broad Institute Genomics Platform"/>
            <person name="Cuomo C."/>
            <person name="de Hoog S."/>
            <person name="Gorbushina A."/>
            <person name="Stielow B."/>
            <person name="Teixiera M."/>
            <person name="Abouelleil A."/>
            <person name="Chapman S.B."/>
            <person name="Priest M."/>
            <person name="Young S.K."/>
            <person name="Wortman J."/>
            <person name="Nusbaum C."/>
            <person name="Birren B."/>
        </authorList>
    </citation>
    <scope>NUCLEOTIDE SEQUENCE [LARGE SCALE GENOMIC DNA]</scope>
    <source>
        <strain evidence="1 2">CBS 43764</strain>
    </source>
</reference>
<organism evidence="1 2">
    <name type="scientific">Verruconis gallopava</name>
    <dbReference type="NCBI Taxonomy" id="253628"/>
    <lineage>
        <taxon>Eukaryota</taxon>
        <taxon>Fungi</taxon>
        <taxon>Dikarya</taxon>
        <taxon>Ascomycota</taxon>
        <taxon>Pezizomycotina</taxon>
        <taxon>Dothideomycetes</taxon>
        <taxon>Pleosporomycetidae</taxon>
        <taxon>Venturiales</taxon>
        <taxon>Sympoventuriaceae</taxon>
        <taxon>Verruconis</taxon>
    </lineage>
</organism>
<dbReference type="InterPro" id="IPR036249">
    <property type="entry name" value="Thioredoxin-like_sf"/>
</dbReference>
<dbReference type="InParanoid" id="A0A0D2AQW4"/>